<keyword evidence="4 7" id="KW-0689">Ribosomal protein</keyword>
<evidence type="ECO:0000313" key="10">
    <source>
        <dbReference type="EMBL" id="CUS35798.1"/>
    </source>
</evidence>
<evidence type="ECO:0000256" key="8">
    <source>
        <dbReference type="RuleBase" id="RU003905"/>
    </source>
</evidence>
<reference evidence="10 11" key="1">
    <citation type="submission" date="2015-10" db="EMBL/GenBank/DDBJ databases">
        <authorList>
            <person name="Gilbert D.G."/>
        </authorList>
    </citation>
    <scope>NUCLEOTIDE SEQUENCE [LARGE SCALE GENOMIC DNA]</scope>
    <source>
        <strain evidence="10">COMA1</strain>
    </source>
</reference>
<evidence type="ECO:0000256" key="4">
    <source>
        <dbReference type="ARBA" id="ARBA00022980"/>
    </source>
</evidence>
<protein>
    <recommendedName>
        <fullName evidence="6 7">Large ribosomal subunit protein uL3</fullName>
    </recommendedName>
</protein>
<dbReference type="GO" id="GO:0022625">
    <property type="term" value="C:cytosolic large ribosomal subunit"/>
    <property type="evidence" value="ECO:0007669"/>
    <property type="project" value="TreeGrafter"/>
</dbReference>
<name>A0A0S4LIM8_9BACT</name>
<dbReference type="EMBL" id="CZQA01000008">
    <property type="protein sequence ID" value="CUS35798.1"/>
    <property type="molecule type" value="Genomic_DNA"/>
</dbReference>
<dbReference type="InterPro" id="IPR000597">
    <property type="entry name" value="Ribosomal_uL3"/>
</dbReference>
<evidence type="ECO:0000256" key="9">
    <source>
        <dbReference type="RuleBase" id="RU003906"/>
    </source>
</evidence>
<evidence type="ECO:0000313" key="11">
    <source>
        <dbReference type="Proteomes" id="UP000199032"/>
    </source>
</evidence>
<dbReference type="GO" id="GO:0006412">
    <property type="term" value="P:translation"/>
    <property type="evidence" value="ECO:0007669"/>
    <property type="project" value="UniProtKB-UniRule"/>
</dbReference>
<dbReference type="InterPro" id="IPR009000">
    <property type="entry name" value="Transl_B-barrel_sf"/>
</dbReference>
<comment type="similarity">
    <text evidence="1 7 8">Belongs to the universal ribosomal protein uL3 family.</text>
</comment>
<evidence type="ECO:0000256" key="7">
    <source>
        <dbReference type="HAMAP-Rule" id="MF_01325"/>
    </source>
</evidence>
<comment type="subunit">
    <text evidence="7 9">Part of the 50S ribosomal subunit. Forms a cluster with proteins L14 and L19.</text>
</comment>
<accession>A0A0S4LIM8</accession>
<dbReference type="SUPFAM" id="SSF50447">
    <property type="entry name" value="Translation proteins"/>
    <property type="match status" value="1"/>
</dbReference>
<dbReference type="PANTHER" id="PTHR11229">
    <property type="entry name" value="50S RIBOSOMAL PROTEIN L3"/>
    <property type="match status" value="1"/>
</dbReference>
<comment type="function">
    <text evidence="7 9">One of the primary rRNA binding proteins, it binds directly near the 3'-end of the 23S rRNA, where it nucleates assembly of the 50S subunit.</text>
</comment>
<dbReference type="InterPro" id="IPR019926">
    <property type="entry name" value="Ribosomal_uL3_CS"/>
</dbReference>
<organism evidence="10 11">
    <name type="scientific">Candidatus Nitrospira nitrosa</name>
    <dbReference type="NCBI Taxonomy" id="1742972"/>
    <lineage>
        <taxon>Bacteria</taxon>
        <taxon>Pseudomonadati</taxon>
        <taxon>Nitrospirota</taxon>
        <taxon>Nitrospiria</taxon>
        <taxon>Nitrospirales</taxon>
        <taxon>Nitrospiraceae</taxon>
        <taxon>Nitrospira</taxon>
    </lineage>
</organism>
<proteinExistence type="inferred from homology"/>
<dbReference type="FunFam" id="2.40.30.10:FF:000004">
    <property type="entry name" value="50S ribosomal protein L3"/>
    <property type="match status" value="1"/>
</dbReference>
<dbReference type="PROSITE" id="PS00474">
    <property type="entry name" value="RIBOSOMAL_L3"/>
    <property type="match status" value="1"/>
</dbReference>
<dbReference type="STRING" id="1742972.COMA1_20459"/>
<sequence length="206" mass="22348">MTNGLIGKKLGMTQVFDETRLTPVTVIEAGPCRVVTVHEKEQNHHGAVQLSFGEVKERRLSKAELGHLKKNQAPASRILREFKKDGDVTAGQLVTVGIFKKGDWVDVIGVSKGKGFQGVVKRHHYAGGPESHGSMFHRAPGSIGASSFPSRVWKGKTLPGHMGAERVTVQRLKVVESRTEENLLFIRGAVPGAANGIVVVRKSKKS</sequence>
<dbReference type="Pfam" id="PF00297">
    <property type="entry name" value="Ribosomal_L3"/>
    <property type="match status" value="1"/>
</dbReference>
<dbReference type="Gene3D" id="3.30.160.810">
    <property type="match status" value="1"/>
</dbReference>
<dbReference type="Gene3D" id="2.40.30.10">
    <property type="entry name" value="Translation factors"/>
    <property type="match status" value="1"/>
</dbReference>
<keyword evidence="2 7" id="KW-0699">rRNA-binding</keyword>
<evidence type="ECO:0000256" key="1">
    <source>
        <dbReference type="ARBA" id="ARBA00006540"/>
    </source>
</evidence>
<dbReference type="AlphaFoldDB" id="A0A0S4LIM8"/>
<evidence type="ECO:0000256" key="2">
    <source>
        <dbReference type="ARBA" id="ARBA00022730"/>
    </source>
</evidence>
<keyword evidence="5 7" id="KW-0687">Ribonucleoprotein</keyword>
<dbReference type="Proteomes" id="UP000199032">
    <property type="component" value="Unassembled WGS sequence"/>
</dbReference>
<keyword evidence="11" id="KW-1185">Reference proteome</keyword>
<dbReference type="GO" id="GO:0003735">
    <property type="term" value="F:structural constituent of ribosome"/>
    <property type="evidence" value="ECO:0007669"/>
    <property type="project" value="UniProtKB-UniRule"/>
</dbReference>
<gene>
    <name evidence="7 10" type="primary">rplC</name>
    <name evidence="10" type="ORF">COMA1_20459</name>
</gene>
<dbReference type="InterPro" id="IPR019927">
    <property type="entry name" value="Ribosomal_uL3_bac/org-type"/>
</dbReference>
<dbReference type="OrthoDB" id="9806135at2"/>
<keyword evidence="3 7" id="KW-0694">RNA-binding</keyword>
<dbReference type="HAMAP" id="MF_01325_B">
    <property type="entry name" value="Ribosomal_uL3_B"/>
    <property type="match status" value="1"/>
</dbReference>
<dbReference type="PANTHER" id="PTHR11229:SF16">
    <property type="entry name" value="LARGE RIBOSOMAL SUBUNIT PROTEIN UL3C"/>
    <property type="match status" value="1"/>
</dbReference>
<dbReference type="GO" id="GO:0019843">
    <property type="term" value="F:rRNA binding"/>
    <property type="evidence" value="ECO:0007669"/>
    <property type="project" value="UniProtKB-UniRule"/>
</dbReference>
<dbReference type="RefSeq" id="WP_090748277.1">
    <property type="nucleotide sequence ID" value="NZ_CZQA01000008.1"/>
</dbReference>
<evidence type="ECO:0000256" key="5">
    <source>
        <dbReference type="ARBA" id="ARBA00023274"/>
    </source>
</evidence>
<dbReference type="NCBIfam" id="TIGR03625">
    <property type="entry name" value="L3_bact"/>
    <property type="match status" value="1"/>
</dbReference>
<evidence type="ECO:0000256" key="3">
    <source>
        <dbReference type="ARBA" id="ARBA00022884"/>
    </source>
</evidence>
<evidence type="ECO:0000256" key="6">
    <source>
        <dbReference type="ARBA" id="ARBA00035243"/>
    </source>
</evidence>